<proteinExistence type="predicted"/>
<evidence type="ECO:0000313" key="1">
    <source>
        <dbReference type="EMBL" id="MED6179415.1"/>
    </source>
</evidence>
<protein>
    <recommendedName>
        <fullName evidence="3">DUF4283 domain-containing protein</fullName>
    </recommendedName>
</protein>
<name>A0ABU6W0L0_9FABA</name>
<reference evidence="1 2" key="1">
    <citation type="journal article" date="2023" name="Plants (Basel)">
        <title>Bridging the Gap: Combining Genomics and Transcriptomics Approaches to Understand Stylosanthes scabra, an Orphan Legume from the Brazilian Caatinga.</title>
        <authorList>
            <person name="Ferreira-Neto J.R.C."/>
            <person name="da Silva M.D."/>
            <person name="Binneck E."/>
            <person name="de Melo N.F."/>
            <person name="da Silva R.H."/>
            <person name="de Melo A.L.T.M."/>
            <person name="Pandolfi V."/>
            <person name="Bustamante F.O."/>
            <person name="Brasileiro-Vidal A.C."/>
            <person name="Benko-Iseppon A.M."/>
        </authorList>
    </citation>
    <scope>NUCLEOTIDE SEQUENCE [LARGE SCALE GENOMIC DNA]</scope>
    <source>
        <tissue evidence="1">Leaves</tissue>
    </source>
</reference>
<evidence type="ECO:0000313" key="2">
    <source>
        <dbReference type="Proteomes" id="UP001341840"/>
    </source>
</evidence>
<dbReference type="Proteomes" id="UP001341840">
    <property type="component" value="Unassembled WGS sequence"/>
</dbReference>
<accession>A0ABU6W0L0</accession>
<keyword evidence="2" id="KW-1185">Reference proteome</keyword>
<dbReference type="EMBL" id="JASCZI010181244">
    <property type="protein sequence ID" value="MED6179415.1"/>
    <property type="molecule type" value="Genomic_DNA"/>
</dbReference>
<gene>
    <name evidence="1" type="ORF">PIB30_000527</name>
</gene>
<sequence length="366" mass="41210">MADSLCGDKMEDLVAADADNIPGVVFTDVAKDVLSEPYKEAIIIKVLGKHFSYTALLHRQRSVWRIKGGYHVMNVRYGYLLVKFDVLEDREKNNVYDIEYEYENLQLICEDCNCFGHDTQGCAKKKVTTCVTELNAKNSEASLVNDVRPPVSYVSLLSHVNHDNSIFEFDHIHEVVTHNSGHEDFAGDSNHSNPVTAADQASEGEWTVVGNKGKKIMGSVEMGQKSFEPKKTQGRNKHNGLMARLLPSLVRVGLWATGLGIRSSNPWRCLILLLRSALQLFLTPINGAALHLFRIQRLILAEAKLVWNGMLCRRWCRMKTIVCRCSRVLLMGQAAAPVFLYNKAALSRGWSRVWWPRVMVLVLPAK</sequence>
<comment type="caution">
    <text evidence="1">The sequence shown here is derived from an EMBL/GenBank/DDBJ whole genome shotgun (WGS) entry which is preliminary data.</text>
</comment>
<evidence type="ECO:0008006" key="3">
    <source>
        <dbReference type="Google" id="ProtNLM"/>
    </source>
</evidence>
<organism evidence="1 2">
    <name type="scientific">Stylosanthes scabra</name>
    <dbReference type="NCBI Taxonomy" id="79078"/>
    <lineage>
        <taxon>Eukaryota</taxon>
        <taxon>Viridiplantae</taxon>
        <taxon>Streptophyta</taxon>
        <taxon>Embryophyta</taxon>
        <taxon>Tracheophyta</taxon>
        <taxon>Spermatophyta</taxon>
        <taxon>Magnoliopsida</taxon>
        <taxon>eudicotyledons</taxon>
        <taxon>Gunneridae</taxon>
        <taxon>Pentapetalae</taxon>
        <taxon>rosids</taxon>
        <taxon>fabids</taxon>
        <taxon>Fabales</taxon>
        <taxon>Fabaceae</taxon>
        <taxon>Papilionoideae</taxon>
        <taxon>50 kb inversion clade</taxon>
        <taxon>dalbergioids sensu lato</taxon>
        <taxon>Dalbergieae</taxon>
        <taxon>Pterocarpus clade</taxon>
        <taxon>Stylosanthes</taxon>
    </lineage>
</organism>